<evidence type="ECO:0000313" key="1">
    <source>
        <dbReference type="EMBL" id="KAJ9092853.1"/>
    </source>
</evidence>
<sequence>MADTELFRDAAFRVSVPTCPDGLQLPAGDDDDAVRRWLATLESQNERSCCFYDETLFYLCQLTYRTEASSDAAVRSAFERVCNAVKITTQCSFLPRSVPDPQQRRRSSGPSMHPDRLSSAGSTVTLGASKDTIQNLGLPPDTPNPMPGTQAGYAQYAQAAGVQVWEGGLMPVLASNDDDLRSGSTAAAAASGSETRCVVLKSDEALVAYWIGRVPLAFANVDMRDPLLAVTCHVTLRGSKAAEVDDMNVARSNKGGVGDGEETVTVSSIVGMQDALAGLGGGTFTGPKPANLICG</sequence>
<gene>
    <name evidence="1" type="ORF">QFC19_008577</name>
</gene>
<name>A0ACC2V192_9TREE</name>
<dbReference type="Proteomes" id="UP001241377">
    <property type="component" value="Unassembled WGS sequence"/>
</dbReference>
<reference evidence="1" key="1">
    <citation type="submission" date="2023-04" db="EMBL/GenBank/DDBJ databases">
        <title>Draft Genome sequencing of Naganishia species isolated from polar environments using Oxford Nanopore Technology.</title>
        <authorList>
            <person name="Leo P."/>
            <person name="Venkateswaran K."/>
        </authorList>
    </citation>
    <scope>NUCLEOTIDE SEQUENCE</scope>
    <source>
        <strain evidence="1">MNA-CCFEE 5261</strain>
    </source>
</reference>
<proteinExistence type="predicted"/>
<keyword evidence="2" id="KW-1185">Reference proteome</keyword>
<organism evidence="1 2">
    <name type="scientific">Naganishia cerealis</name>
    <dbReference type="NCBI Taxonomy" id="610337"/>
    <lineage>
        <taxon>Eukaryota</taxon>
        <taxon>Fungi</taxon>
        <taxon>Dikarya</taxon>
        <taxon>Basidiomycota</taxon>
        <taxon>Agaricomycotina</taxon>
        <taxon>Tremellomycetes</taxon>
        <taxon>Filobasidiales</taxon>
        <taxon>Filobasidiaceae</taxon>
        <taxon>Naganishia</taxon>
    </lineage>
</organism>
<dbReference type="EMBL" id="JASBWR010000130">
    <property type="protein sequence ID" value="KAJ9092853.1"/>
    <property type="molecule type" value="Genomic_DNA"/>
</dbReference>
<accession>A0ACC2V192</accession>
<protein>
    <submittedName>
        <fullName evidence="1">Uncharacterized protein</fullName>
    </submittedName>
</protein>
<evidence type="ECO:0000313" key="2">
    <source>
        <dbReference type="Proteomes" id="UP001241377"/>
    </source>
</evidence>
<comment type="caution">
    <text evidence="1">The sequence shown here is derived from an EMBL/GenBank/DDBJ whole genome shotgun (WGS) entry which is preliminary data.</text>
</comment>